<dbReference type="AlphaFoldDB" id="A0A3N8QMG6"/>
<name>A0A3N8QMG6_9BURK</name>
<dbReference type="Gene3D" id="3.10.290.30">
    <property type="entry name" value="MM3350-like"/>
    <property type="match status" value="1"/>
</dbReference>
<gene>
    <name evidence="2" type="ORF">DF037_31470</name>
</gene>
<reference evidence="2 3" key="1">
    <citation type="submission" date="2018-08" db="EMBL/GenBank/DDBJ databases">
        <title>Comparative analysis of Burkholderia isolates from Puerto Rico.</title>
        <authorList>
            <person name="Hall C."/>
            <person name="Sahl J."/>
            <person name="Wagner D."/>
        </authorList>
    </citation>
    <scope>NUCLEOTIDE SEQUENCE [LARGE SCALE GENOMIC DNA]</scope>
    <source>
        <strain evidence="2 3">Bp9001</strain>
    </source>
</reference>
<sequence>MPKSFQRLTLNAALQHIDPPIWRRIEVEGTESLRKLHHILQAAFGWEDSHLHDFLIDGMTYAMFEVDDVMDFADPGTTADDRKIRLQTVLKPGSRFIYRYDFGDGWNHNVVVEKMETVESEPWGEAQVIDGARACPPEGVGGPRGYEAFLDTLSRDPDSEQAARYRNWIGPGFDAELFDLRAANAALLRMASNRWGNR</sequence>
<accession>A0A3N8QMG6</accession>
<dbReference type="Proteomes" id="UP000269271">
    <property type="component" value="Unassembled WGS sequence"/>
</dbReference>
<feature type="domain" description="Plasmid pRiA4b Orf3-like" evidence="1">
    <location>
        <begin position="8"/>
        <end position="181"/>
    </location>
</feature>
<comment type="caution">
    <text evidence="2">The sequence shown here is derived from an EMBL/GenBank/DDBJ whole genome shotgun (WGS) entry which is preliminary data.</text>
</comment>
<dbReference type="RefSeq" id="WP_124619510.1">
    <property type="nucleotide sequence ID" value="NZ_QTQX01000026.1"/>
</dbReference>
<protein>
    <submittedName>
        <fullName evidence="2">Plasmid pRiA4b ORF-3 family protein</fullName>
    </submittedName>
</protein>
<dbReference type="InterPro" id="IPR012912">
    <property type="entry name" value="Plasmid_pRiA4b_Orf3-like"/>
</dbReference>
<evidence type="ECO:0000313" key="3">
    <source>
        <dbReference type="Proteomes" id="UP000269271"/>
    </source>
</evidence>
<dbReference type="PANTHER" id="PTHR41878:SF1">
    <property type="entry name" value="TNPR PROTEIN"/>
    <property type="match status" value="1"/>
</dbReference>
<evidence type="ECO:0000313" key="2">
    <source>
        <dbReference type="EMBL" id="RQT20426.1"/>
    </source>
</evidence>
<dbReference type="Pfam" id="PF07929">
    <property type="entry name" value="PRiA4_ORF3"/>
    <property type="match status" value="1"/>
</dbReference>
<proteinExistence type="predicted"/>
<evidence type="ECO:0000259" key="1">
    <source>
        <dbReference type="Pfam" id="PF07929"/>
    </source>
</evidence>
<dbReference type="InterPro" id="IPR024047">
    <property type="entry name" value="MM3350-like_sf"/>
</dbReference>
<organism evidence="2 3">
    <name type="scientific">Burkholderia contaminans</name>
    <dbReference type="NCBI Taxonomy" id="488447"/>
    <lineage>
        <taxon>Bacteria</taxon>
        <taxon>Pseudomonadati</taxon>
        <taxon>Pseudomonadota</taxon>
        <taxon>Betaproteobacteria</taxon>
        <taxon>Burkholderiales</taxon>
        <taxon>Burkholderiaceae</taxon>
        <taxon>Burkholderia</taxon>
        <taxon>Burkholderia cepacia complex</taxon>
    </lineage>
</organism>
<dbReference type="EMBL" id="QTQX01000026">
    <property type="protein sequence ID" value="RQT20426.1"/>
    <property type="molecule type" value="Genomic_DNA"/>
</dbReference>
<dbReference type="PANTHER" id="PTHR41878">
    <property type="entry name" value="LEXA REPRESSOR-RELATED"/>
    <property type="match status" value="1"/>
</dbReference>
<dbReference type="SUPFAM" id="SSF159941">
    <property type="entry name" value="MM3350-like"/>
    <property type="match status" value="1"/>
</dbReference>